<dbReference type="Gene3D" id="3.40.50.1820">
    <property type="entry name" value="alpha/beta hydrolase"/>
    <property type="match status" value="1"/>
</dbReference>
<keyword evidence="6" id="KW-0812">Transmembrane</keyword>
<dbReference type="SUPFAM" id="SSF53474">
    <property type="entry name" value="alpha/beta-Hydrolases"/>
    <property type="match status" value="1"/>
</dbReference>
<comment type="caution">
    <text evidence="8">The sequence shown here is derived from an EMBL/GenBank/DDBJ whole genome shotgun (WGS) entry which is preliminary data.</text>
</comment>
<feature type="domain" description="Carboxylesterase type B" evidence="7">
    <location>
        <begin position="107"/>
        <end position="720"/>
    </location>
</feature>
<feature type="compositionally biased region" description="Low complexity" evidence="5">
    <location>
        <begin position="399"/>
        <end position="427"/>
    </location>
</feature>
<name>A0ABP1QAB0_9HEXA</name>
<sequence length="1164" mass="128051">MDEPLVSFQIKMRALEFMVIFFVLSFGKVAVNENVAGRQTPANAKFQSEIPSENGRSATTGAGGGRNESYANILNDARYGRFGVGSGGSGTSSSGWNFSPFTSRSRIVETKYGRVQGLSITLFPNIHYSGKNNPLKNKIVEIFLGIPYASPPIKSYRFAPTQTPAPWSDVRPTIHPSPACPQILPDIRNESAALKEMPKGYLEYLRRVEPYLRNQSEDCLYLNIFSPIGPDTRLKAVLVYIHGGKFAWGSGNLSDGTVPASQADVIFVTLNYRLGILGFLNMNDSPSSRPRVANYGLMDQIAALHWIKENIRNFGGDPDNITLLGYESGAACIHFLMSSPAVAPGLFHRSVLIAGSAHAPWALISDPYSAGLSVAQALNCSSTNSSSLNEYPHGGVMGSATTSTTTQASRESHHGMGASGASSSSNSQDPIFDCLKSKHFSEFSKFKPPKFSGDFGPSIDGIVIKPNFRTVKEYQMGKREVSKKYDLLFGVSSFEKLTEFSEIDLEFGFESLRRDAILRTLVRNSYRFHRNEILATITNEYIDWERSGQHPVGTRDLTINAVTDCLSLAPVVAASDSSQIKKSFFYVFEHSTRDGLYNYQRAGAGGGEELNYIFGYPLVEAASGQVLPFIPSPLPSNYSKSEIGLAELWLTFISNFAHSGDPNGPIKTDAIATWPISKERNRYRNTVWEPYDRLHQKYLEIGLNKIRSRSHYRAHQMAIWLRLVPELQRSGAQIASTFHNRIRGGNDPSLYVGSLKHFPEDDEEEPPELMTGVGSSVQLLELPLGYGYYSFGYNGYYGSAQNPSESVEGSLNSEDSSGRGRNNNEVSVGGGPPLTYTTCYSPVSSSIQESSSANGGGASKGRNSSDESSSTLSSFYLSPYSTVLAITIAIGCSLLLLNIFIFTLVYFRRDRGRPKTIKSSTQSLQQDNNGTNGSNKYGEPPELLKSNTTTASSFLHASQSQSQLQMELEALELTVKHHQQELMGERAALETDLQLHHHPLNNPQLQQQHAHSMSRLSLSKSTQNLRDYQQQQHHHQQPQQLFQHHSQQQQQQQTQQQQPHQCHVDMSAKGILLSPPSSSQSSSINVSSSNTEIMMPQTLAVATLPRCNGSVGGSYVGIKPMPPPRSSNNFSTLPHNIPLNIPPSHQGQLQLSVDVVTSDEELRV</sequence>
<dbReference type="InterPro" id="IPR051093">
    <property type="entry name" value="Neuroligin/BSAL"/>
</dbReference>
<dbReference type="InterPro" id="IPR029058">
    <property type="entry name" value="AB_hydrolase_fold"/>
</dbReference>
<proteinExistence type="inferred from homology"/>
<evidence type="ECO:0000313" key="8">
    <source>
        <dbReference type="EMBL" id="CAL8094814.1"/>
    </source>
</evidence>
<keyword evidence="2" id="KW-0732">Signal</keyword>
<organism evidence="8 9">
    <name type="scientific">Orchesella dallaii</name>
    <dbReference type="NCBI Taxonomy" id="48710"/>
    <lineage>
        <taxon>Eukaryota</taxon>
        <taxon>Metazoa</taxon>
        <taxon>Ecdysozoa</taxon>
        <taxon>Arthropoda</taxon>
        <taxon>Hexapoda</taxon>
        <taxon>Collembola</taxon>
        <taxon>Entomobryomorpha</taxon>
        <taxon>Entomobryoidea</taxon>
        <taxon>Orchesellidae</taxon>
        <taxon>Orchesellinae</taxon>
        <taxon>Orchesella</taxon>
    </lineage>
</organism>
<evidence type="ECO:0000313" key="9">
    <source>
        <dbReference type="Proteomes" id="UP001642540"/>
    </source>
</evidence>
<feature type="compositionally biased region" description="Polar residues" evidence="5">
    <location>
        <begin position="917"/>
        <end position="935"/>
    </location>
</feature>
<dbReference type="InterPro" id="IPR019819">
    <property type="entry name" value="Carboxylesterase_B_CS"/>
</dbReference>
<feature type="compositionally biased region" description="Polar residues" evidence="5">
    <location>
        <begin position="803"/>
        <end position="826"/>
    </location>
</feature>
<evidence type="ECO:0000256" key="4">
    <source>
        <dbReference type="SAM" id="Coils"/>
    </source>
</evidence>
<evidence type="ECO:0000256" key="6">
    <source>
        <dbReference type="SAM" id="Phobius"/>
    </source>
</evidence>
<feature type="compositionally biased region" description="Polar residues" evidence="5">
    <location>
        <begin position="1004"/>
        <end position="1028"/>
    </location>
</feature>
<feature type="region of interest" description="Disordered" evidence="5">
    <location>
        <begin position="391"/>
        <end position="427"/>
    </location>
</feature>
<keyword evidence="6" id="KW-0472">Membrane</keyword>
<dbReference type="InterPro" id="IPR002018">
    <property type="entry name" value="CarbesteraseB"/>
</dbReference>
<feature type="transmembrane region" description="Helical" evidence="6">
    <location>
        <begin position="883"/>
        <end position="907"/>
    </location>
</feature>
<protein>
    <recommendedName>
        <fullName evidence="7">Carboxylesterase type B domain-containing protein</fullName>
    </recommendedName>
</protein>
<feature type="compositionally biased region" description="Polar residues" evidence="5">
    <location>
        <begin position="42"/>
        <end position="51"/>
    </location>
</feature>
<dbReference type="PROSITE" id="PS00941">
    <property type="entry name" value="CARBOXYLESTERASE_B_2"/>
    <property type="match status" value="1"/>
</dbReference>
<feature type="region of interest" description="Disordered" evidence="5">
    <location>
        <begin position="1004"/>
        <end position="1062"/>
    </location>
</feature>
<keyword evidence="9" id="KW-1185">Reference proteome</keyword>
<evidence type="ECO:0000256" key="3">
    <source>
        <dbReference type="ARBA" id="ARBA00023180"/>
    </source>
</evidence>
<keyword evidence="6" id="KW-1133">Transmembrane helix</keyword>
<reference evidence="8 9" key="1">
    <citation type="submission" date="2024-08" db="EMBL/GenBank/DDBJ databases">
        <authorList>
            <person name="Cucini C."/>
            <person name="Frati F."/>
        </authorList>
    </citation>
    <scope>NUCLEOTIDE SEQUENCE [LARGE SCALE GENOMIC DNA]</scope>
</reference>
<evidence type="ECO:0000256" key="5">
    <source>
        <dbReference type="SAM" id="MobiDB-lite"/>
    </source>
</evidence>
<feature type="compositionally biased region" description="Low complexity" evidence="5">
    <location>
        <begin position="1037"/>
        <end position="1061"/>
    </location>
</feature>
<feature type="region of interest" description="Disordered" evidence="5">
    <location>
        <begin position="847"/>
        <end position="868"/>
    </location>
</feature>
<feature type="coiled-coil region" evidence="4">
    <location>
        <begin position="961"/>
        <end position="988"/>
    </location>
</feature>
<keyword evidence="4" id="KW-0175">Coiled coil</keyword>
<gene>
    <name evidence="8" type="ORF">ODALV1_LOCUS8897</name>
</gene>
<evidence type="ECO:0000256" key="1">
    <source>
        <dbReference type="ARBA" id="ARBA00005964"/>
    </source>
</evidence>
<evidence type="ECO:0000256" key="2">
    <source>
        <dbReference type="ARBA" id="ARBA00022729"/>
    </source>
</evidence>
<dbReference type="PANTHER" id="PTHR43903">
    <property type="entry name" value="NEUROLIGIN"/>
    <property type="match status" value="1"/>
</dbReference>
<dbReference type="Proteomes" id="UP001642540">
    <property type="component" value="Unassembled WGS sequence"/>
</dbReference>
<keyword evidence="3" id="KW-0325">Glycoprotein</keyword>
<evidence type="ECO:0000259" key="7">
    <source>
        <dbReference type="Pfam" id="PF00135"/>
    </source>
</evidence>
<dbReference type="EMBL" id="CAXLJM020000027">
    <property type="protein sequence ID" value="CAL8094814.1"/>
    <property type="molecule type" value="Genomic_DNA"/>
</dbReference>
<comment type="similarity">
    <text evidence="1">Belongs to the type-B carboxylesterase/lipase family.</text>
</comment>
<feature type="region of interest" description="Disordered" evidence="5">
    <location>
        <begin position="42"/>
        <end position="67"/>
    </location>
</feature>
<dbReference type="Pfam" id="PF00135">
    <property type="entry name" value="COesterase"/>
    <property type="match status" value="1"/>
</dbReference>
<accession>A0ABP1QAB0</accession>
<feature type="region of interest" description="Disordered" evidence="5">
    <location>
        <begin position="803"/>
        <end position="832"/>
    </location>
</feature>
<feature type="region of interest" description="Disordered" evidence="5">
    <location>
        <begin position="915"/>
        <end position="952"/>
    </location>
</feature>